<gene>
    <name evidence="1" type="ORF">ONB1V03_LOCUS13220</name>
</gene>
<dbReference type="Proteomes" id="UP000728032">
    <property type="component" value="Unassembled WGS sequence"/>
</dbReference>
<reference evidence="1" key="1">
    <citation type="submission" date="2020-11" db="EMBL/GenBank/DDBJ databases">
        <authorList>
            <person name="Tran Van P."/>
        </authorList>
    </citation>
    <scope>NUCLEOTIDE SEQUENCE</scope>
</reference>
<dbReference type="EMBL" id="OC926209">
    <property type="protein sequence ID" value="CAD7656584.1"/>
    <property type="molecule type" value="Genomic_DNA"/>
</dbReference>
<organism evidence="1">
    <name type="scientific">Oppiella nova</name>
    <dbReference type="NCBI Taxonomy" id="334625"/>
    <lineage>
        <taxon>Eukaryota</taxon>
        <taxon>Metazoa</taxon>
        <taxon>Ecdysozoa</taxon>
        <taxon>Arthropoda</taxon>
        <taxon>Chelicerata</taxon>
        <taxon>Arachnida</taxon>
        <taxon>Acari</taxon>
        <taxon>Acariformes</taxon>
        <taxon>Sarcoptiformes</taxon>
        <taxon>Oribatida</taxon>
        <taxon>Brachypylina</taxon>
        <taxon>Oppioidea</taxon>
        <taxon>Oppiidae</taxon>
        <taxon>Oppiella</taxon>
    </lineage>
</organism>
<feature type="non-terminal residue" evidence="1">
    <location>
        <position position="1"/>
    </location>
</feature>
<proteinExistence type="predicted"/>
<evidence type="ECO:0000313" key="1">
    <source>
        <dbReference type="EMBL" id="CAD7656584.1"/>
    </source>
</evidence>
<evidence type="ECO:0000313" key="2">
    <source>
        <dbReference type="Proteomes" id="UP000728032"/>
    </source>
</evidence>
<accession>A0A7R9QSY7</accession>
<dbReference type="EMBL" id="CAJPVJ010011384">
    <property type="protein sequence ID" value="CAG2173771.1"/>
    <property type="molecule type" value="Genomic_DNA"/>
</dbReference>
<dbReference type="AlphaFoldDB" id="A0A7R9QSY7"/>
<keyword evidence="2" id="KW-1185">Reference proteome</keyword>
<protein>
    <submittedName>
        <fullName evidence="1">Uncharacterized protein</fullName>
    </submittedName>
</protein>
<sequence length="169" mass="19054">MSRRGRRVSNTPGMPWARAQYAKAGTCRSLVDNFTTIVDKFFRSESIHQNIADYNIFSHDYNTHIICSDDKPCRTSEVCCQVSDVYPYNNNKMCIHTDISGRNCRGILNQNCSSNRPCESGLGLECLPRPTSSPQDNPPKQIRGNACQCPDGKYFDFSTDKSECVDSTY</sequence>
<name>A0A7R9QSY7_9ACAR</name>